<dbReference type="AlphaFoldDB" id="A0A1B7WAB2"/>
<reference evidence="1 2" key="1">
    <citation type="submission" date="2015-09" db="EMBL/GenBank/DDBJ databases">
        <title>Aphanizomenon flos-aquae WA102.</title>
        <authorList>
            <person name="Driscoll C."/>
        </authorList>
    </citation>
    <scope>NUCLEOTIDE SEQUENCE [LARGE SCALE GENOMIC DNA]</scope>
    <source>
        <strain evidence="1">WA102</strain>
    </source>
</reference>
<evidence type="ECO:0000313" key="1">
    <source>
        <dbReference type="EMBL" id="OBQ34074.1"/>
    </source>
</evidence>
<protein>
    <submittedName>
        <fullName evidence="1">Uncharacterized protein</fullName>
    </submittedName>
</protein>
<dbReference type="Proteomes" id="UP000092093">
    <property type="component" value="Unassembled WGS sequence"/>
</dbReference>
<evidence type="ECO:0000313" key="2">
    <source>
        <dbReference type="Proteomes" id="UP000092093"/>
    </source>
</evidence>
<dbReference type="EMBL" id="LJOW01000506">
    <property type="protein sequence ID" value="OBQ34074.1"/>
    <property type="molecule type" value="Genomic_DNA"/>
</dbReference>
<proteinExistence type="predicted"/>
<feature type="non-terminal residue" evidence="1">
    <location>
        <position position="1"/>
    </location>
</feature>
<organism evidence="1 2">
    <name type="scientific">Aphanizomenon flos-aquae WA102</name>
    <dbReference type="NCBI Taxonomy" id="1710896"/>
    <lineage>
        <taxon>Bacteria</taxon>
        <taxon>Bacillati</taxon>
        <taxon>Cyanobacteriota</taxon>
        <taxon>Cyanophyceae</taxon>
        <taxon>Nostocales</taxon>
        <taxon>Aphanizomenonaceae</taxon>
        <taxon>Aphanizomenon</taxon>
    </lineage>
</organism>
<name>A0A1B7WAB2_APHFL</name>
<comment type="caution">
    <text evidence="1">The sequence shown here is derived from an EMBL/GenBank/DDBJ whole genome shotgun (WGS) entry which is preliminary data.</text>
</comment>
<gene>
    <name evidence="1" type="ORF">AN484_26875</name>
</gene>
<accession>A0A1B7WAB2</accession>
<sequence>RGGNLFGQSGRTFEREKTNNQVYPVCNFRSSGFEVNLLKKLSGAYDKCIVSRMYPLHVSLVVKCIVSRDV</sequence>